<reference evidence="1" key="1">
    <citation type="submission" date="2020-08" db="EMBL/GenBank/DDBJ databases">
        <title>Multicomponent nature underlies the extraordinary mechanical properties of spider dragline silk.</title>
        <authorList>
            <person name="Kono N."/>
            <person name="Nakamura H."/>
            <person name="Mori M."/>
            <person name="Yoshida Y."/>
            <person name="Ohtoshi R."/>
            <person name="Malay A.D."/>
            <person name="Moran D.A.P."/>
            <person name="Tomita M."/>
            <person name="Numata K."/>
            <person name="Arakawa K."/>
        </authorList>
    </citation>
    <scope>NUCLEOTIDE SEQUENCE</scope>
</reference>
<keyword evidence="2" id="KW-1185">Reference proteome</keyword>
<protein>
    <submittedName>
        <fullName evidence="1">Uncharacterized protein</fullName>
    </submittedName>
</protein>
<gene>
    <name evidence="1" type="primary">NCL1_49189</name>
    <name evidence="1" type="ORF">TNCV_1014831</name>
</gene>
<dbReference type="Proteomes" id="UP000887159">
    <property type="component" value="Unassembled WGS sequence"/>
</dbReference>
<dbReference type="EMBL" id="BMAU01021369">
    <property type="protein sequence ID" value="GFY24435.1"/>
    <property type="molecule type" value="Genomic_DNA"/>
</dbReference>
<organism evidence="1 2">
    <name type="scientific">Trichonephila clavipes</name>
    <name type="common">Golden silk orbweaver</name>
    <name type="synonym">Nephila clavipes</name>
    <dbReference type="NCBI Taxonomy" id="2585209"/>
    <lineage>
        <taxon>Eukaryota</taxon>
        <taxon>Metazoa</taxon>
        <taxon>Ecdysozoa</taxon>
        <taxon>Arthropoda</taxon>
        <taxon>Chelicerata</taxon>
        <taxon>Arachnida</taxon>
        <taxon>Araneae</taxon>
        <taxon>Araneomorphae</taxon>
        <taxon>Entelegynae</taxon>
        <taxon>Araneoidea</taxon>
        <taxon>Nephilidae</taxon>
        <taxon>Trichonephila</taxon>
    </lineage>
</organism>
<sequence length="73" mass="8138">MLPTAWRKLYGHSPTCGAGVDRHALTSPSVTHCRFFELFGARRSTASKIASLWNCSTAHELLLRDREILPLEG</sequence>
<evidence type="ECO:0000313" key="2">
    <source>
        <dbReference type="Proteomes" id="UP000887159"/>
    </source>
</evidence>
<name>A0A8X7B9R0_TRICX</name>
<proteinExistence type="predicted"/>
<dbReference type="AlphaFoldDB" id="A0A8X7B9R0"/>
<comment type="caution">
    <text evidence="1">The sequence shown here is derived from an EMBL/GenBank/DDBJ whole genome shotgun (WGS) entry which is preliminary data.</text>
</comment>
<evidence type="ECO:0000313" key="1">
    <source>
        <dbReference type="EMBL" id="GFY24435.1"/>
    </source>
</evidence>
<accession>A0A8X7B9R0</accession>